<proteinExistence type="predicted"/>
<feature type="transmembrane region" description="Helical" evidence="2">
    <location>
        <begin position="64"/>
        <end position="82"/>
    </location>
</feature>
<organism evidence="4 5">
    <name type="scientific">Absidia repens</name>
    <dbReference type="NCBI Taxonomy" id="90262"/>
    <lineage>
        <taxon>Eukaryota</taxon>
        <taxon>Fungi</taxon>
        <taxon>Fungi incertae sedis</taxon>
        <taxon>Mucoromycota</taxon>
        <taxon>Mucoromycotina</taxon>
        <taxon>Mucoromycetes</taxon>
        <taxon>Mucorales</taxon>
        <taxon>Cunninghamellaceae</taxon>
        <taxon>Absidia</taxon>
    </lineage>
</organism>
<dbReference type="PANTHER" id="PTHR33741">
    <property type="entry name" value="TRANSMEMBRANE PROTEIN DDB_G0269096-RELATED"/>
    <property type="match status" value="1"/>
</dbReference>
<evidence type="ECO:0000256" key="1">
    <source>
        <dbReference type="SAM" id="MobiDB-lite"/>
    </source>
</evidence>
<dbReference type="EMBL" id="MCGE01000007">
    <property type="protein sequence ID" value="ORZ19413.1"/>
    <property type="molecule type" value="Genomic_DNA"/>
</dbReference>
<reference evidence="4 5" key="1">
    <citation type="submission" date="2016-07" db="EMBL/GenBank/DDBJ databases">
        <title>Pervasive Adenine N6-methylation of Active Genes in Fungi.</title>
        <authorList>
            <consortium name="DOE Joint Genome Institute"/>
            <person name="Mondo S.J."/>
            <person name="Dannebaum R.O."/>
            <person name="Kuo R.C."/>
            <person name="Labutti K."/>
            <person name="Haridas S."/>
            <person name="Kuo A."/>
            <person name="Salamov A."/>
            <person name="Ahrendt S.R."/>
            <person name="Lipzen A."/>
            <person name="Sullivan W."/>
            <person name="Andreopoulos W.B."/>
            <person name="Clum A."/>
            <person name="Lindquist E."/>
            <person name="Daum C."/>
            <person name="Ramamoorthy G.K."/>
            <person name="Gryganskyi A."/>
            <person name="Culley D."/>
            <person name="Magnuson J.K."/>
            <person name="James T.Y."/>
            <person name="O'Malley M.A."/>
            <person name="Stajich J.E."/>
            <person name="Spatafora J.W."/>
            <person name="Visel A."/>
            <person name="Grigoriev I.V."/>
        </authorList>
    </citation>
    <scope>NUCLEOTIDE SEQUENCE [LARGE SCALE GENOMIC DNA]</scope>
    <source>
        <strain evidence="4 5">NRRL 1336</strain>
    </source>
</reference>
<comment type="caution">
    <text evidence="4">The sequence shown here is derived from an EMBL/GenBank/DDBJ whole genome shotgun (WGS) entry which is preliminary data.</text>
</comment>
<feature type="transmembrane region" description="Helical" evidence="2">
    <location>
        <begin position="125"/>
        <end position="149"/>
    </location>
</feature>
<feature type="transmembrane region" description="Helical" evidence="2">
    <location>
        <begin position="94"/>
        <end position="113"/>
    </location>
</feature>
<dbReference type="InterPro" id="IPR007065">
    <property type="entry name" value="HPP"/>
</dbReference>
<feature type="transmembrane region" description="Helical" evidence="2">
    <location>
        <begin position="31"/>
        <end position="52"/>
    </location>
</feature>
<evidence type="ECO:0000256" key="2">
    <source>
        <dbReference type="SAM" id="Phobius"/>
    </source>
</evidence>
<evidence type="ECO:0000313" key="5">
    <source>
        <dbReference type="Proteomes" id="UP000193560"/>
    </source>
</evidence>
<keyword evidence="2" id="KW-0812">Transmembrane</keyword>
<dbReference type="PANTHER" id="PTHR33741:SF5">
    <property type="entry name" value="TRANSMEMBRANE PROTEIN DDB_G0269096-RELATED"/>
    <property type="match status" value="1"/>
</dbReference>
<dbReference type="Proteomes" id="UP000193560">
    <property type="component" value="Unassembled WGS sequence"/>
</dbReference>
<evidence type="ECO:0000259" key="3">
    <source>
        <dbReference type="Pfam" id="PF04982"/>
    </source>
</evidence>
<dbReference type="InterPro" id="IPR058581">
    <property type="entry name" value="TM_HPP"/>
</dbReference>
<sequence length="317" mass="34527">MLNPSLASLPTFLSRWLGYRDPSQPLKNHKTWRICIWSFIGAWLGIAVLEIIGTYSPQLHEYHSPLVIASFGASAVLLYGSIDAPLSQPRNAFFGHIFGALVGVIINKLFTQVPTHWSSAEQQVIVQWVAGSTAVALAIVVMQLTVTVHPPGGATALIATVDDKVIAMGWYYIGVVAMSACIQIVMACLVNNIDRKYPSYWWRPASLPLKIDLGNLSTALPSPSSHHHHQHNKADGSSSPTHSQNEEEIVVDMDGDTATTHASIYEGNEPKSPINNNAILLDPTQPLHIPDNLLDANDIATLKAIHQKLTDLVAKSD</sequence>
<dbReference type="Pfam" id="PF04982">
    <property type="entry name" value="TM_HPP"/>
    <property type="match status" value="1"/>
</dbReference>
<gene>
    <name evidence="4" type="ORF">BCR42DRAFT_449164</name>
</gene>
<dbReference type="STRING" id="90262.A0A1X2IN19"/>
<evidence type="ECO:0000313" key="4">
    <source>
        <dbReference type="EMBL" id="ORZ19413.1"/>
    </source>
</evidence>
<name>A0A1X2IN19_9FUNG</name>
<keyword evidence="2" id="KW-1133">Transmembrane helix</keyword>
<feature type="region of interest" description="Disordered" evidence="1">
    <location>
        <begin position="220"/>
        <end position="245"/>
    </location>
</feature>
<accession>A0A1X2IN19</accession>
<feature type="domain" description="HPP transmembrane region" evidence="3">
    <location>
        <begin position="29"/>
        <end position="198"/>
    </location>
</feature>
<protein>
    <submittedName>
        <fullName evidence="4">HPP family-domain-containing protein</fullName>
    </submittedName>
</protein>
<dbReference type="AlphaFoldDB" id="A0A1X2IN19"/>
<feature type="transmembrane region" description="Helical" evidence="2">
    <location>
        <begin position="169"/>
        <end position="190"/>
    </location>
</feature>
<dbReference type="OrthoDB" id="2016548at2759"/>
<keyword evidence="2" id="KW-0472">Membrane</keyword>
<keyword evidence="5" id="KW-1185">Reference proteome</keyword>